<accession>Q1IJI8</accession>
<evidence type="ECO:0000313" key="2">
    <source>
        <dbReference type="EMBL" id="ABF42962.1"/>
    </source>
</evidence>
<proteinExistence type="predicted"/>
<protein>
    <submittedName>
        <fullName evidence="2">Uncharacterized protein</fullName>
    </submittedName>
</protein>
<dbReference type="KEGG" id="aba:Acid345_3962"/>
<organism evidence="2 3">
    <name type="scientific">Koribacter versatilis (strain Ellin345)</name>
    <dbReference type="NCBI Taxonomy" id="204669"/>
    <lineage>
        <taxon>Bacteria</taxon>
        <taxon>Pseudomonadati</taxon>
        <taxon>Acidobacteriota</taxon>
        <taxon>Terriglobia</taxon>
        <taxon>Terriglobales</taxon>
        <taxon>Candidatus Korobacteraceae</taxon>
        <taxon>Candidatus Korobacter</taxon>
    </lineage>
</organism>
<feature type="compositionally biased region" description="Basic residues" evidence="1">
    <location>
        <begin position="382"/>
        <end position="405"/>
    </location>
</feature>
<reference evidence="2 3" key="1">
    <citation type="journal article" date="2009" name="Appl. Environ. Microbiol.">
        <title>Three genomes from the phylum Acidobacteria provide insight into the lifestyles of these microorganisms in soils.</title>
        <authorList>
            <person name="Ward N.L."/>
            <person name="Challacombe J.F."/>
            <person name="Janssen P.H."/>
            <person name="Henrissat B."/>
            <person name="Coutinho P.M."/>
            <person name="Wu M."/>
            <person name="Xie G."/>
            <person name="Haft D.H."/>
            <person name="Sait M."/>
            <person name="Badger J."/>
            <person name="Barabote R.D."/>
            <person name="Bradley B."/>
            <person name="Brettin T.S."/>
            <person name="Brinkac L.M."/>
            <person name="Bruce D."/>
            <person name="Creasy T."/>
            <person name="Daugherty S.C."/>
            <person name="Davidsen T.M."/>
            <person name="DeBoy R.T."/>
            <person name="Detter J.C."/>
            <person name="Dodson R.J."/>
            <person name="Durkin A.S."/>
            <person name="Ganapathy A."/>
            <person name="Gwinn-Giglio M."/>
            <person name="Han C.S."/>
            <person name="Khouri H."/>
            <person name="Kiss H."/>
            <person name="Kothari S.P."/>
            <person name="Madupu R."/>
            <person name="Nelson K.E."/>
            <person name="Nelson W.C."/>
            <person name="Paulsen I."/>
            <person name="Penn K."/>
            <person name="Ren Q."/>
            <person name="Rosovitz M.J."/>
            <person name="Selengut J.D."/>
            <person name="Shrivastava S."/>
            <person name="Sullivan S.A."/>
            <person name="Tapia R."/>
            <person name="Thompson L.S."/>
            <person name="Watkins K.L."/>
            <person name="Yang Q."/>
            <person name="Yu C."/>
            <person name="Zafar N."/>
            <person name="Zhou L."/>
            <person name="Kuske C.R."/>
        </authorList>
    </citation>
    <scope>NUCLEOTIDE SEQUENCE [LARGE SCALE GENOMIC DNA]</scope>
    <source>
        <strain evidence="2 3">Ellin345</strain>
    </source>
</reference>
<dbReference type="OrthoDB" id="5359361at2"/>
<keyword evidence="3" id="KW-1185">Reference proteome</keyword>
<gene>
    <name evidence="2" type="ordered locus">Acid345_3962</name>
</gene>
<feature type="region of interest" description="Disordered" evidence="1">
    <location>
        <begin position="373"/>
        <end position="405"/>
    </location>
</feature>
<evidence type="ECO:0000313" key="3">
    <source>
        <dbReference type="Proteomes" id="UP000002432"/>
    </source>
</evidence>
<dbReference type="EMBL" id="CP000360">
    <property type="protein sequence ID" value="ABF42962.1"/>
    <property type="molecule type" value="Genomic_DNA"/>
</dbReference>
<name>Q1IJI8_KORVE</name>
<dbReference type="EnsemblBacteria" id="ABF42962">
    <property type="protein sequence ID" value="ABF42962"/>
    <property type="gene ID" value="Acid345_3962"/>
</dbReference>
<dbReference type="HOGENOM" id="CLU_679313_0_0_0"/>
<sequence length="405" mass="46706">MLDKVEIRVKGYVPFQPELNHWIRQIPYAGFEGAVRRSRHYSGTIDARQSLEIDAIVHVHFRWNQESDHKVEILESGRKTISEIREIVSTLFEVDPDECGLMRIDFAADMPGLPIHHAQSSLRVKFKRSSDERGERDYEEVGGKLLEYFRYGKSPNCIRVYDKERECQTRYPEFLKRASRDAEPPTFEDCFGFKEHAILTRIERQVGGGRLPKELRIFADLQNAAEFDPFASIEVVPNVFPIPDVKTYGESEMVKIIGIHSLVDRFGLQNARGMLNLNGNAARLMEPYFEFTRDVSGSKFTRDDIVRAYRESTLRQTTSSLILSLTDANPLAQSRTMIDMPDELREYFRQQGKIGAKKRTKMLTAEQRKEIARNAANARWASRNRKRENAKASLKKSPKKSGREV</sequence>
<dbReference type="Proteomes" id="UP000002432">
    <property type="component" value="Chromosome"/>
</dbReference>
<evidence type="ECO:0000256" key="1">
    <source>
        <dbReference type="SAM" id="MobiDB-lite"/>
    </source>
</evidence>
<dbReference type="AlphaFoldDB" id="Q1IJI8"/>